<dbReference type="EMBL" id="CM000782">
    <property type="protein sequence ID" value="AQK78849.1"/>
    <property type="molecule type" value="Genomic_DNA"/>
</dbReference>
<proteinExistence type="predicted"/>
<gene>
    <name evidence="1" type="ORF">ZEAMMB73_Zm00001d035346</name>
</gene>
<sequence>MRVVQLYFAWFSGDGSMVKDNAYVRSNFHFSFSFLESWKSRYSQGFHGGVVNLGVGQRLYLLRQTVLSHSNCPFAYLYHSVILSAIQLCTELSKASKDALEYLRKATLCSIRIARKVPDLAENFMGLDASLLKEKHHGSLYLQFSYAQNYAKQAKML</sequence>
<evidence type="ECO:0000313" key="1">
    <source>
        <dbReference type="EMBL" id="AQK78812.1"/>
    </source>
</evidence>
<reference evidence="1" key="1">
    <citation type="submission" date="2015-12" db="EMBL/GenBank/DDBJ databases">
        <title>Update maize B73 reference genome by single molecule sequencing technologies.</title>
        <authorList>
            <consortium name="Maize Genome Sequencing Project"/>
            <person name="Ware D."/>
        </authorList>
    </citation>
    <scope>NUCLEOTIDE SEQUENCE</scope>
    <source>
        <tissue evidence="1">Seedling</tissue>
    </source>
</reference>
<protein>
    <submittedName>
        <fullName evidence="1">Putative sucrose-phosphatase 2</fullName>
    </submittedName>
</protein>
<accession>A0A1D6LFW0</accession>
<organism evidence="1">
    <name type="scientific">Zea mays</name>
    <name type="common">Maize</name>
    <dbReference type="NCBI Taxonomy" id="4577"/>
    <lineage>
        <taxon>Eukaryota</taxon>
        <taxon>Viridiplantae</taxon>
        <taxon>Streptophyta</taxon>
        <taxon>Embryophyta</taxon>
        <taxon>Tracheophyta</taxon>
        <taxon>Spermatophyta</taxon>
        <taxon>Magnoliopsida</taxon>
        <taxon>Liliopsida</taxon>
        <taxon>Poales</taxon>
        <taxon>Poaceae</taxon>
        <taxon>PACMAD clade</taxon>
        <taxon>Panicoideae</taxon>
        <taxon>Andropogonodae</taxon>
        <taxon>Andropogoneae</taxon>
        <taxon>Tripsacinae</taxon>
        <taxon>Zea</taxon>
    </lineage>
</organism>
<dbReference type="AlphaFoldDB" id="A0A1D6LFW0"/>
<name>A0A1D6LFW0_MAIZE</name>
<dbReference type="EMBL" id="CM000782">
    <property type="protein sequence ID" value="AQK78812.1"/>
    <property type="molecule type" value="Genomic_DNA"/>
</dbReference>